<comment type="caution">
    <text evidence="8">The sequence shown here is derived from an EMBL/GenBank/DDBJ whole genome shotgun (WGS) entry which is preliminary data.</text>
</comment>
<keyword evidence="4 6" id="KW-1133">Transmembrane helix</keyword>
<evidence type="ECO:0000256" key="4">
    <source>
        <dbReference type="ARBA" id="ARBA00022989"/>
    </source>
</evidence>
<feature type="transmembrane region" description="Helical" evidence="6">
    <location>
        <begin position="112"/>
        <end position="133"/>
    </location>
</feature>
<keyword evidence="2" id="KW-1003">Cell membrane</keyword>
<dbReference type="AlphaFoldDB" id="A0A645C6J3"/>
<dbReference type="Pfam" id="PF02687">
    <property type="entry name" value="FtsX"/>
    <property type="match status" value="1"/>
</dbReference>
<feature type="domain" description="ABC3 transporter permease C-terminal" evidence="7">
    <location>
        <begin position="25"/>
        <end position="136"/>
    </location>
</feature>
<keyword evidence="3 6" id="KW-0812">Transmembrane</keyword>
<organism evidence="8">
    <name type="scientific">bioreactor metagenome</name>
    <dbReference type="NCBI Taxonomy" id="1076179"/>
    <lineage>
        <taxon>unclassified sequences</taxon>
        <taxon>metagenomes</taxon>
        <taxon>ecological metagenomes</taxon>
    </lineage>
</organism>
<dbReference type="PANTHER" id="PTHR30287:SF1">
    <property type="entry name" value="INNER MEMBRANE PROTEIN"/>
    <property type="match status" value="1"/>
</dbReference>
<proteinExistence type="predicted"/>
<dbReference type="EMBL" id="VSSQ01024948">
    <property type="protein sequence ID" value="MPM72777.1"/>
    <property type="molecule type" value="Genomic_DNA"/>
</dbReference>
<feature type="transmembrane region" description="Helical" evidence="6">
    <location>
        <begin position="74"/>
        <end position="92"/>
    </location>
</feature>
<evidence type="ECO:0000256" key="1">
    <source>
        <dbReference type="ARBA" id="ARBA00004651"/>
    </source>
</evidence>
<dbReference type="InterPro" id="IPR038766">
    <property type="entry name" value="Membrane_comp_ABC_pdt"/>
</dbReference>
<comment type="subcellular location">
    <subcellularLocation>
        <location evidence="1">Cell membrane</location>
        <topology evidence="1">Multi-pass membrane protein</topology>
    </subcellularLocation>
</comment>
<dbReference type="InterPro" id="IPR003838">
    <property type="entry name" value="ABC3_permease_C"/>
</dbReference>
<gene>
    <name evidence="8" type="ORF">SDC9_119753</name>
</gene>
<evidence type="ECO:0000256" key="5">
    <source>
        <dbReference type="ARBA" id="ARBA00023136"/>
    </source>
</evidence>
<evidence type="ECO:0000256" key="2">
    <source>
        <dbReference type="ARBA" id="ARBA00022475"/>
    </source>
</evidence>
<evidence type="ECO:0000256" key="6">
    <source>
        <dbReference type="SAM" id="Phobius"/>
    </source>
</evidence>
<sequence length="150" mass="17090">MEFKSNVHINFNKMSSAINSVIPVLIVSAGVLAFVVIYNLTNINISERKRELATIKLLGFFNHELAAYIYRENMILTVLGSLVGIPMGMFFNKFIIGTAETNDILFLQKIHPMYYLISIMLTILFSIIVNLAMYNRFDKIDMIESLKSAE</sequence>
<name>A0A645C6J3_9ZZZZ</name>
<keyword evidence="5 6" id="KW-0472">Membrane</keyword>
<protein>
    <recommendedName>
        <fullName evidence="7">ABC3 transporter permease C-terminal domain-containing protein</fullName>
    </recommendedName>
</protein>
<evidence type="ECO:0000259" key="7">
    <source>
        <dbReference type="Pfam" id="PF02687"/>
    </source>
</evidence>
<accession>A0A645C6J3</accession>
<reference evidence="8" key="1">
    <citation type="submission" date="2019-08" db="EMBL/GenBank/DDBJ databases">
        <authorList>
            <person name="Kucharzyk K."/>
            <person name="Murdoch R.W."/>
            <person name="Higgins S."/>
            <person name="Loffler F."/>
        </authorList>
    </citation>
    <scope>NUCLEOTIDE SEQUENCE</scope>
</reference>
<evidence type="ECO:0000256" key="3">
    <source>
        <dbReference type="ARBA" id="ARBA00022692"/>
    </source>
</evidence>
<evidence type="ECO:0000313" key="8">
    <source>
        <dbReference type="EMBL" id="MPM72777.1"/>
    </source>
</evidence>
<dbReference type="PANTHER" id="PTHR30287">
    <property type="entry name" value="MEMBRANE COMPONENT OF PREDICTED ABC SUPERFAMILY METABOLITE UPTAKE TRANSPORTER"/>
    <property type="match status" value="1"/>
</dbReference>
<feature type="transmembrane region" description="Helical" evidence="6">
    <location>
        <begin position="20"/>
        <end position="40"/>
    </location>
</feature>
<dbReference type="GO" id="GO:0005886">
    <property type="term" value="C:plasma membrane"/>
    <property type="evidence" value="ECO:0007669"/>
    <property type="project" value="UniProtKB-SubCell"/>
</dbReference>